<dbReference type="InterPro" id="IPR001087">
    <property type="entry name" value="GDSL"/>
</dbReference>
<dbReference type="AlphaFoldDB" id="A0A0X3AQ82"/>
<dbReference type="InterPro" id="IPR051532">
    <property type="entry name" value="Ester_Hydrolysis_Enzymes"/>
</dbReference>
<dbReference type="Pfam" id="PF00657">
    <property type="entry name" value="Lipase_GDSL"/>
    <property type="match status" value="2"/>
</dbReference>
<dbReference type="PANTHER" id="PTHR30383">
    <property type="entry name" value="THIOESTERASE 1/PROTEASE 1/LYSOPHOSPHOLIPASE L1"/>
    <property type="match status" value="1"/>
</dbReference>
<dbReference type="STRING" id="1586267.GCA_001418685_01421"/>
<dbReference type="GO" id="GO:0004622">
    <property type="term" value="F:phosphatidylcholine lysophospholipase activity"/>
    <property type="evidence" value="ECO:0007669"/>
    <property type="project" value="TreeGrafter"/>
</dbReference>
<dbReference type="Proteomes" id="UP000182761">
    <property type="component" value="Unassembled WGS sequence"/>
</dbReference>
<keyword evidence="1" id="KW-0378">Hydrolase</keyword>
<dbReference type="PROSITE" id="PS51257">
    <property type="entry name" value="PROKAR_LIPOPROTEIN"/>
    <property type="match status" value="1"/>
</dbReference>
<gene>
    <name evidence="1" type="ORF">Ga0061079_10861</name>
</gene>
<proteinExistence type="predicted"/>
<reference evidence="1 2" key="1">
    <citation type="submission" date="2016-01" db="EMBL/GenBank/DDBJ databases">
        <authorList>
            <person name="McClelland M."/>
            <person name="Jain A."/>
            <person name="Saraogi P."/>
            <person name="Mendelson R."/>
            <person name="Westerman R."/>
            <person name="SanMiguel P."/>
            <person name="Csonka L."/>
        </authorList>
    </citation>
    <scope>NUCLEOTIDE SEQUENCE [LARGE SCALE GENOMIC DNA]</scope>
    <source>
        <strain evidence="1 2">R-53146</strain>
    </source>
</reference>
<dbReference type="SUPFAM" id="SSF52266">
    <property type="entry name" value="SGNH hydrolase"/>
    <property type="match status" value="1"/>
</dbReference>
<dbReference type="PANTHER" id="PTHR30383:SF5">
    <property type="entry name" value="SGNH HYDROLASE-TYPE ESTERASE DOMAIN-CONTAINING PROTEIN"/>
    <property type="match status" value="1"/>
</dbReference>
<sequence>MRKYILTLLLGNCCFFLSCNNDFNEDIDTEFSSGDADFSKYVALGDAFTSGFRDNALYVAGQKESFPLMIAEQMKRSGCKDFKIPFMADELGGIPNAKVDNKKILVVADGSLTPITSPGTGTTTLANIYSKGAYQNMGIPGAKSFHLLATGYGNPADLASKKANPYFVRIASTTNSTVLEDAMSQRPTFFTLWIGINDILSYATSGGDGSTFITDISTFQNAYTKLIQTLTSNSAKGVVANIPDVTDFPYFNKITSLPFQANQLTSQQIKNLNESYEGYNSGLDQAKAKNLITKDEAEIRRIVFSEAKANGAIIIDKDLTNLDKMGLPSIRMSTTKDLFLLSVASILKTGGGTSKPIEDQYVLTDKEIGNIQEATQAYNAIIENIAKQYNLAFVDIKSLIKNLKTKNGILYNGVSYTNIFITGGFFSLDGIHPTGRGYALIANEFIKSINHKFKSNLPSVNPNLYQSVKFP</sequence>
<evidence type="ECO:0000313" key="1">
    <source>
        <dbReference type="EMBL" id="CVK16560.1"/>
    </source>
</evidence>
<organism evidence="1 2">
    <name type="scientific">Apibacter mensalis</name>
    <dbReference type="NCBI Taxonomy" id="1586267"/>
    <lineage>
        <taxon>Bacteria</taxon>
        <taxon>Pseudomonadati</taxon>
        <taxon>Bacteroidota</taxon>
        <taxon>Flavobacteriia</taxon>
        <taxon>Flavobacteriales</taxon>
        <taxon>Weeksellaceae</taxon>
        <taxon>Apibacter</taxon>
    </lineage>
</organism>
<accession>A0A0X3AQ82</accession>
<dbReference type="EMBL" id="FCOR01000008">
    <property type="protein sequence ID" value="CVK16560.1"/>
    <property type="molecule type" value="Genomic_DNA"/>
</dbReference>
<dbReference type="RefSeq" id="WP_073961239.1">
    <property type="nucleotide sequence ID" value="NZ_FCOR01000008.1"/>
</dbReference>
<name>A0A0X3AQ82_9FLAO</name>
<keyword evidence="2" id="KW-1185">Reference proteome</keyword>
<protein>
    <submittedName>
        <fullName evidence="1">GDSL-like Lipase/Acylhydrolase</fullName>
    </submittedName>
</protein>
<dbReference type="Gene3D" id="3.40.50.1110">
    <property type="entry name" value="SGNH hydrolase"/>
    <property type="match status" value="2"/>
</dbReference>
<evidence type="ECO:0000313" key="2">
    <source>
        <dbReference type="Proteomes" id="UP000182761"/>
    </source>
</evidence>
<dbReference type="InterPro" id="IPR036514">
    <property type="entry name" value="SGNH_hydro_sf"/>
</dbReference>